<evidence type="ECO:0000256" key="11">
    <source>
        <dbReference type="PROSITE-ProRule" id="PRU00284"/>
    </source>
</evidence>
<dbReference type="InterPro" id="IPR003122">
    <property type="entry name" value="Tar_rcpt_lig-bd"/>
</dbReference>
<dbReference type="SUPFAM" id="SSF58104">
    <property type="entry name" value="Methyl-accepting chemotaxis protein (MCP) signaling domain"/>
    <property type="match status" value="1"/>
</dbReference>
<keyword evidence="2" id="KW-1003">Cell membrane</keyword>
<keyword evidence="3" id="KW-0488">Methylation</keyword>
<dbReference type="GO" id="GO:0005886">
    <property type="term" value="C:plasma membrane"/>
    <property type="evidence" value="ECO:0007669"/>
    <property type="project" value="UniProtKB-SubCell"/>
</dbReference>
<evidence type="ECO:0000256" key="8">
    <source>
        <dbReference type="ARBA" id="ARBA00023136"/>
    </source>
</evidence>
<evidence type="ECO:0000256" key="5">
    <source>
        <dbReference type="ARBA" id="ARBA00022519"/>
    </source>
</evidence>
<dbReference type="PROSITE" id="PS51257">
    <property type="entry name" value="PROKAR_LIPOPROTEIN"/>
    <property type="match status" value="1"/>
</dbReference>
<comment type="subcellular location">
    <subcellularLocation>
        <location evidence="1">Cell inner membrane</location>
        <topology evidence="1">Multi-pass membrane protein</topology>
    </subcellularLocation>
</comment>
<feature type="transmembrane region" description="Helical" evidence="12">
    <location>
        <begin position="190"/>
        <end position="208"/>
    </location>
</feature>
<dbReference type="PANTHER" id="PTHR43531:SF14">
    <property type="entry name" value="METHYL-ACCEPTING CHEMOTAXIS PROTEIN I-RELATED"/>
    <property type="match status" value="1"/>
</dbReference>
<reference evidence="15 16" key="1">
    <citation type="submission" date="2015-05" db="EMBL/GenBank/DDBJ databases">
        <title>Draft genome of Burkholderia cepacia LK29.</title>
        <authorList>
            <person name="Chan X.Y."/>
        </authorList>
    </citation>
    <scope>NUCLEOTIDE SEQUENCE [LARGE SCALE GENOMIC DNA]</scope>
    <source>
        <strain evidence="15 16">LK29</strain>
    </source>
</reference>
<keyword evidence="8 12" id="KW-0472">Membrane</keyword>
<dbReference type="RefSeq" id="WP_048251647.1">
    <property type="nucleotide sequence ID" value="NZ_LDWR01000087.1"/>
</dbReference>
<sequence>MRKQLTIRGGLIATIAGYTVLLVLVVGACIAALYEGNASLEAMYRDDTASLLHLKTSSERMLVLRERMSDVAQIISAGQSGKEGIAQLHTLLKQSNDELDAYTRLHARDANEQTLFDTLQSRRRALLDRVFLKALSQLDGDDAFNFLDTQRTAPPALFAAYQDAIDALESFQVAREKARYEAAGVHFHRIVWGMAAVAVFALVVGFFAQRMLAKAIIEPINLAVGQFDKISKGDLTGTVVIPGKNEMAYLLHALKRMQDGLVDTVNQVRASTETIVVDVRTIASGNVDLSARTEQQAVSLQQAAASVEQLTAAVRQNADNARDARTYVEGAAGIASRGGDAMQRVVETMSEISSSSARISGIVGVIESIAFQTNILALNAAVEAARAGEQGRGFAVVATEVRGLAQRSAAAAKEIKDLIGHSTRRVADGSGLVTQAGSAMAELVAAVERVNAIMSETSNAFEEQSSGIEQVNAAVIQIEQTMQRNAALVEEAAAAALSLDEQGSRLSAAVAQFRLRGEVVA</sequence>
<evidence type="ECO:0000256" key="2">
    <source>
        <dbReference type="ARBA" id="ARBA00022475"/>
    </source>
</evidence>
<evidence type="ECO:0000256" key="3">
    <source>
        <dbReference type="ARBA" id="ARBA00022481"/>
    </source>
</evidence>
<dbReference type="PRINTS" id="PR00260">
    <property type="entry name" value="CHEMTRNSDUCR"/>
</dbReference>
<dbReference type="FunFam" id="1.10.287.950:FF:000001">
    <property type="entry name" value="Methyl-accepting chemotaxis sensory transducer"/>
    <property type="match status" value="1"/>
</dbReference>
<evidence type="ECO:0000313" key="15">
    <source>
        <dbReference type="EMBL" id="KML45658.1"/>
    </source>
</evidence>
<dbReference type="Pfam" id="PF00015">
    <property type="entry name" value="MCPsignal"/>
    <property type="match status" value="1"/>
</dbReference>
<dbReference type="PATRIC" id="fig|292.27.peg.8415"/>
<dbReference type="InterPro" id="IPR003660">
    <property type="entry name" value="HAMP_dom"/>
</dbReference>
<dbReference type="PROSITE" id="PS50885">
    <property type="entry name" value="HAMP"/>
    <property type="match status" value="1"/>
</dbReference>
<dbReference type="AlphaFoldDB" id="A0A0J5Z783"/>
<feature type="domain" description="Methyl-accepting transducer" evidence="13">
    <location>
        <begin position="271"/>
        <end position="500"/>
    </location>
</feature>
<dbReference type="Pfam" id="PF00672">
    <property type="entry name" value="HAMP"/>
    <property type="match status" value="1"/>
</dbReference>
<evidence type="ECO:0000313" key="16">
    <source>
        <dbReference type="Proteomes" id="UP000036338"/>
    </source>
</evidence>
<comment type="caution">
    <text evidence="15">The sequence shown here is derived from an EMBL/GenBank/DDBJ whole genome shotgun (WGS) entry which is preliminary data.</text>
</comment>
<dbReference type="Gene3D" id="1.10.287.950">
    <property type="entry name" value="Methyl-accepting chemotaxis protein"/>
    <property type="match status" value="1"/>
</dbReference>
<dbReference type="InterPro" id="IPR004090">
    <property type="entry name" value="Chemotax_Me-accpt_rcpt"/>
</dbReference>
<dbReference type="PANTHER" id="PTHR43531">
    <property type="entry name" value="PROTEIN ICFG"/>
    <property type="match status" value="1"/>
</dbReference>
<organism evidence="15 16">
    <name type="scientific">Burkholderia cepacia</name>
    <name type="common">Pseudomonas cepacia</name>
    <dbReference type="NCBI Taxonomy" id="292"/>
    <lineage>
        <taxon>Bacteria</taxon>
        <taxon>Pseudomonadati</taxon>
        <taxon>Pseudomonadota</taxon>
        <taxon>Betaproteobacteria</taxon>
        <taxon>Burkholderiales</taxon>
        <taxon>Burkholderiaceae</taxon>
        <taxon>Burkholderia</taxon>
        <taxon>Burkholderia cepacia complex</taxon>
    </lineage>
</organism>
<comment type="similarity">
    <text evidence="10">Belongs to the methyl-accepting chemotaxis (MCP) protein family.</text>
</comment>
<dbReference type="EMBL" id="LDWR01000087">
    <property type="protein sequence ID" value="KML45658.1"/>
    <property type="molecule type" value="Genomic_DNA"/>
</dbReference>
<dbReference type="GO" id="GO:0006935">
    <property type="term" value="P:chemotaxis"/>
    <property type="evidence" value="ECO:0007669"/>
    <property type="project" value="UniProtKB-KW"/>
</dbReference>
<dbReference type="GO" id="GO:0004888">
    <property type="term" value="F:transmembrane signaling receptor activity"/>
    <property type="evidence" value="ECO:0007669"/>
    <property type="project" value="InterPro"/>
</dbReference>
<dbReference type="CDD" id="cd11386">
    <property type="entry name" value="MCP_signal"/>
    <property type="match status" value="1"/>
</dbReference>
<accession>A0A0J5Z783</accession>
<feature type="domain" description="HAMP" evidence="14">
    <location>
        <begin position="214"/>
        <end position="266"/>
    </location>
</feature>
<dbReference type="SMART" id="SM00283">
    <property type="entry name" value="MA"/>
    <property type="match status" value="1"/>
</dbReference>
<evidence type="ECO:0000259" key="14">
    <source>
        <dbReference type="PROSITE" id="PS50885"/>
    </source>
</evidence>
<name>A0A0J5Z783_BURCE</name>
<evidence type="ECO:0000256" key="10">
    <source>
        <dbReference type="ARBA" id="ARBA00029447"/>
    </source>
</evidence>
<evidence type="ECO:0000256" key="4">
    <source>
        <dbReference type="ARBA" id="ARBA00022500"/>
    </source>
</evidence>
<evidence type="ECO:0000256" key="7">
    <source>
        <dbReference type="ARBA" id="ARBA00022989"/>
    </source>
</evidence>
<gene>
    <name evidence="15" type="ORF">VL15_36455</name>
</gene>
<keyword evidence="4" id="KW-0145">Chemotaxis</keyword>
<evidence type="ECO:0000256" key="12">
    <source>
        <dbReference type="SAM" id="Phobius"/>
    </source>
</evidence>
<protein>
    <submittedName>
        <fullName evidence="15">Chemotaxis protein</fullName>
    </submittedName>
</protein>
<dbReference type="Proteomes" id="UP000036338">
    <property type="component" value="Unassembled WGS sequence"/>
</dbReference>
<dbReference type="PROSITE" id="PS50111">
    <property type="entry name" value="CHEMOTAXIS_TRANSDUC_2"/>
    <property type="match status" value="1"/>
</dbReference>
<dbReference type="Pfam" id="PF02203">
    <property type="entry name" value="TarH"/>
    <property type="match status" value="1"/>
</dbReference>
<keyword evidence="9 11" id="KW-0807">Transducer</keyword>
<evidence type="ECO:0000256" key="6">
    <source>
        <dbReference type="ARBA" id="ARBA00022692"/>
    </source>
</evidence>
<dbReference type="SMART" id="SM00304">
    <property type="entry name" value="HAMP"/>
    <property type="match status" value="1"/>
</dbReference>
<proteinExistence type="inferred from homology"/>
<dbReference type="InterPro" id="IPR004089">
    <property type="entry name" value="MCPsignal_dom"/>
</dbReference>
<dbReference type="InterPro" id="IPR051310">
    <property type="entry name" value="MCP_chemotaxis"/>
</dbReference>
<evidence type="ECO:0000256" key="9">
    <source>
        <dbReference type="ARBA" id="ARBA00023224"/>
    </source>
</evidence>
<evidence type="ECO:0000256" key="1">
    <source>
        <dbReference type="ARBA" id="ARBA00004429"/>
    </source>
</evidence>
<feature type="transmembrane region" description="Helical" evidence="12">
    <location>
        <begin position="12"/>
        <end position="34"/>
    </location>
</feature>
<keyword evidence="5" id="KW-0997">Cell inner membrane</keyword>
<keyword evidence="6 12" id="KW-0812">Transmembrane</keyword>
<evidence type="ECO:0000259" key="13">
    <source>
        <dbReference type="PROSITE" id="PS50111"/>
    </source>
</evidence>
<keyword evidence="7 12" id="KW-1133">Transmembrane helix</keyword>
<dbReference type="GO" id="GO:0007165">
    <property type="term" value="P:signal transduction"/>
    <property type="evidence" value="ECO:0007669"/>
    <property type="project" value="UniProtKB-KW"/>
</dbReference>